<dbReference type="EMBL" id="MBUA01000028">
    <property type="protein sequence ID" value="MBC6492527.1"/>
    <property type="molecule type" value="Genomic_DNA"/>
</dbReference>
<dbReference type="InterPro" id="IPR026377">
    <property type="entry name" value="Cell_surface_SprA"/>
</dbReference>
<protein>
    <submittedName>
        <fullName evidence="4">Cell surface protein SprA</fullName>
    </submittedName>
</protein>
<keyword evidence="2" id="KW-0812">Transmembrane</keyword>
<organism evidence="4 5">
    <name type="scientific">Flavihumibacter stibioxidans</name>
    <dbReference type="NCBI Taxonomy" id="1834163"/>
    <lineage>
        <taxon>Bacteria</taxon>
        <taxon>Pseudomonadati</taxon>
        <taxon>Bacteroidota</taxon>
        <taxon>Chitinophagia</taxon>
        <taxon>Chitinophagales</taxon>
        <taxon>Chitinophagaceae</taxon>
        <taxon>Flavihumibacter</taxon>
    </lineage>
</organism>
<dbReference type="Pfam" id="PF14349">
    <property type="entry name" value="SprA_N"/>
    <property type="match status" value="2"/>
</dbReference>
<name>A0ABR7MC45_9BACT</name>
<evidence type="ECO:0000313" key="4">
    <source>
        <dbReference type="EMBL" id="MBC6492527.1"/>
    </source>
</evidence>
<dbReference type="InterPro" id="IPR025684">
    <property type="entry name" value="SprA_N_dom"/>
</dbReference>
<feature type="transmembrane region" description="Helical" evidence="2">
    <location>
        <begin position="12"/>
        <end position="31"/>
    </location>
</feature>
<keyword evidence="2" id="KW-0472">Membrane</keyword>
<reference evidence="4 5" key="1">
    <citation type="submission" date="2016-07" db="EMBL/GenBank/DDBJ databases">
        <title>Genome analysis of Flavihumibacter stibioxidans YS-17.</title>
        <authorList>
            <person name="Shi K."/>
            <person name="Han Y."/>
            <person name="Wang G."/>
        </authorList>
    </citation>
    <scope>NUCLEOTIDE SEQUENCE [LARGE SCALE GENOMIC DNA]</scope>
    <source>
        <strain evidence="4 5">YS-17</strain>
    </source>
</reference>
<evidence type="ECO:0000313" key="5">
    <source>
        <dbReference type="Proteomes" id="UP000765802"/>
    </source>
</evidence>
<dbReference type="Proteomes" id="UP000765802">
    <property type="component" value="Unassembled WGS sequence"/>
</dbReference>
<proteinExistence type="predicted"/>
<sequence length="2425" mass="273872">MGNYLNLHFRLAYFILSVLFAGIVPLAANGFQQDTSRRAVTDTSRRATEALRLAIADTSSPVAPDTMRFPLKDRRGDAISQPVRNPFDLKDPSNIRQTVEYDPETRQYFIVEKIGDQYYRTPTYMTFEEYLRFKARQQEVEYFRKRADVLSELNRKNIRPKLQLSESFFNRIFGTGKVDIRPQGNVDIIAGYQGQNIKNPTLPERARRNGGFDFDMNANLSILGNIGSKMKLPITYNTQANFDFENQLKLDYTGTSDEIIKRIEAGNVSFSTKGSLIPGAQSLFGIKTQLQFGKLFITGVMANQRAQRQSMGLIGGAATTQFEFKANDYEENRHFLLSQFFRKNYNKAMGSLPAVNSLVNILRIEVWVTNRSGATTETRDVVALADLGEKNPYNYPATPGPDSLPANTINGLYQTLTSDPNSRLSAQVTSKLGSLGLRPVQDFEKTFARKLGPNDYYYNPQVGFISLNQPLQADEVLGVAFQYTYNGKVLQVGEFSQDVPPDTTAIIAGNPKVLFLKLLKATSQRTTLPIFDLMMKNVYALRTRDGGYISSITPTDFKLNVLYEEPSLGAKRYLPEGPKSGLPLISVLSLDRLNNNRDPQPDGVFDFIEGYTMISNQARVIFPLLEPFGRDLDSIAFQGVSQDIRDKYVFQPLYDTIKEIAKTYANLDRYIISGTAKGQATSDIPLGAFNVPQGSVTVSAGGRALVEGIDFIVDYNLGSVKIINQAILNSGIPVQVGYENNATFGIQQRNYMGLRWDYMAKNTAKESFTFGGQIVKLGERPYFTKMNYSEDPIRNTMYGLDFSYRAETPRLTRWLDKIPFYSTSEMSTITAYGEGALLKPGHAPQIGKGESGLIYVDDFEGTRNSIDLRFPLINWSLSSTPQGNGLFPEGGLNDSLPYGYNRAKIAWYNIEPNLQDKRAPNNPVAGYQNFTDPRIRAVLQQQLFPAKTPDFGLAQLVTFDLAYYPTERGPYNFDARPGSVNSNGKLLNPSQRWGGIMRGLDQVDFETGNVEFIEFWMQDPFLMQPNSTGGQLYFNLGNVSEDVLRDGRRQFENGLPTPTIQAAVDSATRWGRVPNNPIQVTTAFSNDPADRPFQDVGFDGLDDDAERRKFNSYLNQLAANFGTGSPAYQQALADPSNDNFRNYRDQSYDNSKSDILARYKAINNPHGNSPIADNNSTITTAFTLYPDQEDLNRDNTLNELEEYFQYRVNLRPQDMVVGQNHITDSRVFSTEGVEQKWYLFRIPIAEYEQKVGNIPDFKSIRFIRMFLTGFEDSVITRFAKLELVRNQWRRFSFELDTTGTYKPLPANNPTNFNVLAVNVEENSNRRPVNYVIPPGILRVQQLSNNNINILQNEQSMSMQVCNLSSGDGRGVFKTMNMDLRQYGELKMFVHAESVQGSPAIQDKDLSAIIRIGNDFVGNYYEIRIPLKVTPFGTYSDATADVVWPLENELQLSMQRLIDLKIRRNNASQPNLYYSETDDDGKSYAIFGNPNLGEVRGMFLGIVNNSGAPACTEVWFNELRLSSLNEDGGWAATGRVDIKLADLGTVSLSGATRSIGFGNLEQRVNERSRENFTQIDAAANLEMGKLLPAKAGMSIPVYAGYSQTILTPQYDPYDLDVKLKDKLDAASGAARDSIRKESVDVTTTKTVNFTNVRKVNTSGRKQKIYSIENFDVSYSYTKMERYSPLIESEEMTRHRGGLGYNFTTTPKYWEPFKKSFRGPSKWYDLVKDFNLNYTPSLLSFRADVNRQFGAIRPRNVGGPKGVIPETYDKYFTFDRYYNLRWDLTRSLNIDFSATNRARVDEDSGRLDRAERRRMWQLFWKGGRNTTYDQSASITYTLPTSKLPLIDWTTVRLGYVARYNWLTASQDAFAKSLGNFISNAQEKNITGELDFMRLYAKSRFLRALDWDAPQPAPKTEQPKTGADSLAAGKKKQRVKRDPNELPELGLAVKVIGRILTSVKRVSVQYSETGSTSLAGYTDSTRFLGMNSKATAPGWGFVFGQQPDTAFINDFARKGRITNNPLLNNLNRQDFNQRLSITAQLIPLRDLVIDLNLDKTFGKNYSELYKDTVGNGSFARLSPYVAGSFNVSYISFQTLFDKFRPNEVTATFKRFQENRIILSERNALKNPYWQQLDPTQQKLSDGYYTGYSRYAQDVLIPSFIAAYTNKDPGSVSLIEQENGDIKSNPFRKIMPKPNWRLTYTGLTRIPALEKTFTSFTITHAYTSNLSMNSFNNNLLFQDPFSYNAPGFIDTATGNFYPYFLVPNISISEAFAPFIDIDMQFTNQLTARFEYKKSRQLSLSLIDFQLSESRSEEYTIGVGWRKRGLNLPFKIKLPGMKESSKELSNDLNMRLDLGFRDDATANSRLDQEAALPTAGQKVITISPSLDYVLNNRINIRLFFDQRRTIPKVSTSAPITTTRAGLQIRISLAQ</sequence>
<evidence type="ECO:0000256" key="2">
    <source>
        <dbReference type="SAM" id="Phobius"/>
    </source>
</evidence>
<evidence type="ECO:0000259" key="3">
    <source>
        <dbReference type="Pfam" id="PF14349"/>
    </source>
</evidence>
<comment type="caution">
    <text evidence="4">The sequence shown here is derived from an EMBL/GenBank/DDBJ whole genome shotgun (WGS) entry which is preliminary data.</text>
</comment>
<evidence type="ECO:0000256" key="1">
    <source>
        <dbReference type="SAM" id="MobiDB-lite"/>
    </source>
</evidence>
<feature type="region of interest" description="Disordered" evidence="1">
    <location>
        <begin position="1905"/>
        <end position="1935"/>
    </location>
</feature>
<gene>
    <name evidence="4" type="ORF">BC349_15810</name>
</gene>
<keyword evidence="5" id="KW-1185">Reference proteome</keyword>
<dbReference type="NCBIfam" id="TIGR04189">
    <property type="entry name" value="surface_SprA"/>
    <property type="match status" value="1"/>
</dbReference>
<feature type="domain" description="Gliding motility protein SprA N-terminal" evidence="3">
    <location>
        <begin position="96"/>
        <end position="374"/>
    </location>
</feature>
<feature type="domain" description="Gliding motility protein SprA N-terminal" evidence="3">
    <location>
        <begin position="1113"/>
        <end position="1622"/>
    </location>
</feature>
<accession>A0ABR7MC45</accession>
<keyword evidence="2" id="KW-1133">Transmembrane helix</keyword>